<evidence type="ECO:0000313" key="1">
    <source>
        <dbReference type="EMBL" id="CAG8840930.1"/>
    </source>
</evidence>
<dbReference type="EMBL" id="CAJVQB010064201">
    <property type="protein sequence ID" value="CAG8840930.1"/>
    <property type="molecule type" value="Genomic_DNA"/>
</dbReference>
<gene>
    <name evidence="1" type="ORF">GMARGA_LOCUS35156</name>
</gene>
<dbReference type="Proteomes" id="UP000789901">
    <property type="component" value="Unassembled WGS sequence"/>
</dbReference>
<evidence type="ECO:0000313" key="2">
    <source>
        <dbReference type="Proteomes" id="UP000789901"/>
    </source>
</evidence>
<organism evidence="1 2">
    <name type="scientific">Gigaspora margarita</name>
    <dbReference type="NCBI Taxonomy" id="4874"/>
    <lineage>
        <taxon>Eukaryota</taxon>
        <taxon>Fungi</taxon>
        <taxon>Fungi incertae sedis</taxon>
        <taxon>Mucoromycota</taxon>
        <taxon>Glomeromycotina</taxon>
        <taxon>Glomeromycetes</taxon>
        <taxon>Diversisporales</taxon>
        <taxon>Gigasporaceae</taxon>
        <taxon>Gigaspora</taxon>
    </lineage>
</organism>
<feature type="non-terminal residue" evidence="1">
    <location>
        <position position="41"/>
    </location>
</feature>
<sequence>IEIGDTSDKVFRNEELGESLIAKFNTQATSNNSSSLEISPE</sequence>
<protein>
    <submittedName>
        <fullName evidence="1">15290_t:CDS:1</fullName>
    </submittedName>
</protein>
<reference evidence="1 2" key="1">
    <citation type="submission" date="2021-06" db="EMBL/GenBank/DDBJ databases">
        <authorList>
            <person name="Kallberg Y."/>
            <person name="Tangrot J."/>
            <person name="Rosling A."/>
        </authorList>
    </citation>
    <scope>NUCLEOTIDE SEQUENCE [LARGE SCALE GENOMIC DNA]</scope>
    <source>
        <strain evidence="1 2">120-4 pot B 10/14</strain>
    </source>
</reference>
<accession>A0ABN7WU70</accession>
<keyword evidence="2" id="KW-1185">Reference proteome</keyword>
<feature type="non-terminal residue" evidence="1">
    <location>
        <position position="1"/>
    </location>
</feature>
<name>A0ABN7WU70_GIGMA</name>
<comment type="caution">
    <text evidence="1">The sequence shown here is derived from an EMBL/GenBank/DDBJ whole genome shotgun (WGS) entry which is preliminary data.</text>
</comment>
<proteinExistence type="predicted"/>